<feature type="signal peptide" evidence="1">
    <location>
        <begin position="1"/>
        <end position="26"/>
    </location>
</feature>
<evidence type="ECO:0000313" key="2">
    <source>
        <dbReference type="EMBL" id="EDS28465.1"/>
    </source>
</evidence>
<dbReference type="VEuPathDB" id="VectorBase:CQUJHB020256"/>
<reference evidence="3" key="2">
    <citation type="submission" date="2020-05" db="UniProtKB">
        <authorList>
            <consortium name="EnsemblMetazoa"/>
        </authorList>
    </citation>
    <scope>IDENTIFICATION</scope>
    <source>
        <strain evidence="3">JHB</strain>
    </source>
</reference>
<dbReference type="HOGENOM" id="CLU_947478_0_0_1"/>
<feature type="chain" id="PRO_5014566755" evidence="1">
    <location>
        <begin position="27"/>
        <end position="294"/>
    </location>
</feature>
<proteinExistence type="predicted"/>
<dbReference type="EMBL" id="DS231948">
    <property type="protein sequence ID" value="EDS28465.1"/>
    <property type="molecule type" value="Genomic_DNA"/>
</dbReference>
<protein>
    <submittedName>
        <fullName evidence="2 3">Uncharacterized protein</fullName>
    </submittedName>
</protein>
<name>B0WIF9_CULQU</name>
<gene>
    <name evidence="3" type="primary">6038767</name>
    <name evidence="2" type="ORF">CpipJ_CPIJ006645</name>
</gene>
<sequence length="294" mass="33465">MIDVIQSLALHLQALAGACTANIVVADSNLATLVSDALITSFPSYFRLLGTTMTPTIGAPDSYGRLMNFTADPNGVELLWQTVFGLPARQQDIPTVKRTMLQMLSVLKFVLLESYSTKLLMYVLNNLYEPQHRTVAEFNEGSFPVRIYRNEMVISVARLHWSDDRLIFDSEERPHNYDIPNNQSYLMHCDIAQVFVESSYNIDQHSGLRKFYVLEETITWILYSHVFTPLNPLVMMYSMVNDWIFAAGIWNHWIVRTTAKLDEVEGWYSLPCKSSKPGTPVENRCSKVMPGPVV</sequence>
<keyword evidence="1" id="KW-0732">Signal</keyword>
<dbReference type="Proteomes" id="UP000002320">
    <property type="component" value="Unassembled WGS sequence"/>
</dbReference>
<evidence type="ECO:0000313" key="3">
    <source>
        <dbReference type="EnsemblMetazoa" id="CPIJ006645-PA"/>
    </source>
</evidence>
<evidence type="ECO:0000313" key="4">
    <source>
        <dbReference type="Proteomes" id="UP000002320"/>
    </source>
</evidence>
<organism>
    <name type="scientific">Culex quinquefasciatus</name>
    <name type="common">Southern house mosquito</name>
    <name type="synonym">Culex pungens</name>
    <dbReference type="NCBI Taxonomy" id="7176"/>
    <lineage>
        <taxon>Eukaryota</taxon>
        <taxon>Metazoa</taxon>
        <taxon>Ecdysozoa</taxon>
        <taxon>Arthropoda</taxon>
        <taxon>Hexapoda</taxon>
        <taxon>Insecta</taxon>
        <taxon>Pterygota</taxon>
        <taxon>Neoptera</taxon>
        <taxon>Endopterygota</taxon>
        <taxon>Diptera</taxon>
        <taxon>Nematocera</taxon>
        <taxon>Culicoidea</taxon>
        <taxon>Culicidae</taxon>
        <taxon>Culicinae</taxon>
        <taxon>Culicini</taxon>
        <taxon>Culex</taxon>
        <taxon>Culex</taxon>
    </lineage>
</organism>
<evidence type="ECO:0000256" key="1">
    <source>
        <dbReference type="SAM" id="SignalP"/>
    </source>
</evidence>
<dbReference type="EnsemblMetazoa" id="CPIJ006645-RA">
    <property type="protein sequence ID" value="CPIJ006645-PA"/>
    <property type="gene ID" value="CPIJ006645"/>
</dbReference>
<accession>B0WIF9</accession>
<keyword evidence="4" id="KW-1185">Reference proteome</keyword>
<dbReference type="KEGG" id="cqu:CpipJ_CPIJ006645"/>
<dbReference type="InParanoid" id="B0WIF9"/>
<reference evidence="2" key="1">
    <citation type="submission" date="2007-03" db="EMBL/GenBank/DDBJ databases">
        <title>Annotation of Culex pipiens quinquefasciatus.</title>
        <authorList>
            <consortium name="The Broad Institute Genome Sequencing Platform"/>
            <person name="Atkinson P.W."/>
            <person name="Hemingway J."/>
            <person name="Christensen B.M."/>
            <person name="Higgs S."/>
            <person name="Kodira C."/>
            <person name="Hannick L."/>
            <person name="Megy K."/>
            <person name="O'Leary S."/>
            <person name="Pearson M."/>
            <person name="Haas B.J."/>
            <person name="Mauceli E."/>
            <person name="Wortman J.R."/>
            <person name="Lee N.H."/>
            <person name="Guigo R."/>
            <person name="Stanke M."/>
            <person name="Alvarado L."/>
            <person name="Amedeo P."/>
            <person name="Antoine C.H."/>
            <person name="Arensburger P."/>
            <person name="Bidwell S.L."/>
            <person name="Crawford M."/>
            <person name="Camaro F."/>
            <person name="Devon K."/>
            <person name="Engels R."/>
            <person name="Hammond M."/>
            <person name="Howarth C."/>
            <person name="Koehrsen M."/>
            <person name="Lawson D."/>
            <person name="Montgomery P."/>
            <person name="Nene V."/>
            <person name="Nusbaum C."/>
            <person name="Puiu D."/>
            <person name="Romero-Severson J."/>
            <person name="Severson D.W."/>
            <person name="Shumway M."/>
            <person name="Sisk P."/>
            <person name="Stolte C."/>
            <person name="Zeng Q."/>
            <person name="Eisenstadt E."/>
            <person name="Fraser-Liggett C."/>
            <person name="Strausberg R."/>
            <person name="Galagan J."/>
            <person name="Birren B."/>
            <person name="Collins F.H."/>
        </authorList>
    </citation>
    <scope>NUCLEOTIDE SEQUENCE [LARGE SCALE GENOMIC DNA]</scope>
    <source>
        <strain evidence="2">JHB</strain>
    </source>
</reference>
<dbReference type="AlphaFoldDB" id="B0WIF9"/>
<dbReference type="VEuPathDB" id="VectorBase:CPIJ006645"/>